<gene>
    <name evidence="1" type="ORF">M231_08072</name>
</gene>
<feature type="non-terminal residue" evidence="1">
    <location>
        <position position="98"/>
    </location>
</feature>
<protein>
    <submittedName>
        <fullName evidence="1">Uncharacterized protein</fullName>
    </submittedName>
</protein>
<name>A0A4Q1B7X2_TREME</name>
<keyword evidence="2" id="KW-1185">Reference proteome</keyword>
<dbReference type="EMBL" id="SDIL01000230">
    <property type="protein sequence ID" value="RXK34672.1"/>
    <property type="molecule type" value="Genomic_DNA"/>
</dbReference>
<accession>A0A4Q1B7X2</accession>
<proteinExistence type="predicted"/>
<dbReference type="AlphaFoldDB" id="A0A4Q1B7X2"/>
<organism evidence="1 2">
    <name type="scientific">Tremella mesenterica</name>
    <name type="common">Jelly fungus</name>
    <dbReference type="NCBI Taxonomy" id="5217"/>
    <lineage>
        <taxon>Eukaryota</taxon>
        <taxon>Fungi</taxon>
        <taxon>Dikarya</taxon>
        <taxon>Basidiomycota</taxon>
        <taxon>Agaricomycotina</taxon>
        <taxon>Tremellomycetes</taxon>
        <taxon>Tremellales</taxon>
        <taxon>Tremellaceae</taxon>
        <taxon>Tremella</taxon>
    </lineage>
</organism>
<reference evidence="1 2" key="1">
    <citation type="submission" date="2016-06" db="EMBL/GenBank/DDBJ databases">
        <title>Evolution of pathogenesis and genome organization in the Tremellales.</title>
        <authorList>
            <person name="Cuomo C."/>
            <person name="Litvintseva A."/>
            <person name="Heitman J."/>
            <person name="Chen Y."/>
            <person name="Sun S."/>
            <person name="Springer D."/>
            <person name="Dromer F."/>
            <person name="Young S."/>
            <person name="Zeng Q."/>
            <person name="Chapman S."/>
            <person name="Gujja S."/>
            <person name="Saif S."/>
            <person name="Birren B."/>
        </authorList>
    </citation>
    <scope>NUCLEOTIDE SEQUENCE [LARGE SCALE GENOMIC DNA]</scope>
    <source>
        <strain evidence="1 2">ATCC 28783</strain>
    </source>
</reference>
<dbReference type="Proteomes" id="UP000289152">
    <property type="component" value="Unassembled WGS sequence"/>
</dbReference>
<comment type="caution">
    <text evidence="1">The sequence shown here is derived from an EMBL/GenBank/DDBJ whole genome shotgun (WGS) entry which is preliminary data.</text>
</comment>
<sequence>MSKPSALRPGLDAYQDTAGLILKVLEKSSREQYEVEIAKAKDDAGWSGHPWSARYAAVQRLMTHVRVGYSTIVDACNALPILSLKFQQQTSALLQVDD</sequence>
<evidence type="ECO:0000313" key="2">
    <source>
        <dbReference type="Proteomes" id="UP000289152"/>
    </source>
</evidence>
<evidence type="ECO:0000313" key="1">
    <source>
        <dbReference type="EMBL" id="RXK34672.1"/>
    </source>
</evidence>
<dbReference type="InParanoid" id="A0A4Q1B7X2"/>